<dbReference type="GO" id="GO:0055085">
    <property type="term" value="P:transmembrane transport"/>
    <property type="evidence" value="ECO:0007669"/>
    <property type="project" value="InterPro"/>
</dbReference>
<gene>
    <name evidence="10" type="primary">rnfD</name>
    <name evidence="11" type="ORF">DW682_01475</name>
</gene>
<accession>A0A414NFC4</accession>
<dbReference type="GO" id="GO:0022900">
    <property type="term" value="P:electron transport chain"/>
    <property type="evidence" value="ECO:0007669"/>
    <property type="project" value="UniProtKB-UniRule"/>
</dbReference>
<feature type="transmembrane region" description="Helical" evidence="10">
    <location>
        <begin position="123"/>
        <end position="140"/>
    </location>
</feature>
<evidence type="ECO:0000256" key="7">
    <source>
        <dbReference type="ARBA" id="ARBA00022982"/>
    </source>
</evidence>
<dbReference type="Pfam" id="PF03116">
    <property type="entry name" value="NQR2_RnfD_RnfE"/>
    <property type="match status" value="1"/>
</dbReference>
<dbReference type="PANTHER" id="PTHR30578:SF0">
    <property type="entry name" value="ION-TRANSLOCATING OXIDOREDUCTASE COMPLEX SUBUNIT D"/>
    <property type="match status" value="1"/>
</dbReference>
<keyword evidence="7 10" id="KW-0249">Electron transport</keyword>
<feature type="transmembrane region" description="Helical" evidence="10">
    <location>
        <begin position="93"/>
        <end position="111"/>
    </location>
</feature>
<dbReference type="InParanoid" id="A0A414NFC4"/>
<dbReference type="NCBIfam" id="TIGR01946">
    <property type="entry name" value="rnfD"/>
    <property type="match status" value="1"/>
</dbReference>
<dbReference type="InterPro" id="IPR004338">
    <property type="entry name" value="NqrB/RnfD"/>
</dbReference>
<comment type="cofactor">
    <cofactor evidence="10">
        <name>FMN</name>
        <dbReference type="ChEBI" id="CHEBI:58210"/>
    </cofactor>
</comment>
<dbReference type="HAMAP" id="MF_00462">
    <property type="entry name" value="RsxD_RnfD"/>
    <property type="match status" value="1"/>
</dbReference>
<evidence type="ECO:0000256" key="2">
    <source>
        <dbReference type="ARBA" id="ARBA00022553"/>
    </source>
</evidence>
<keyword evidence="12" id="KW-1185">Reference proteome</keyword>
<evidence type="ECO:0000256" key="4">
    <source>
        <dbReference type="ARBA" id="ARBA00022643"/>
    </source>
</evidence>
<feature type="transmembrane region" description="Helical" evidence="10">
    <location>
        <begin position="174"/>
        <end position="195"/>
    </location>
</feature>
<evidence type="ECO:0000256" key="9">
    <source>
        <dbReference type="ARBA" id="ARBA00023136"/>
    </source>
</evidence>
<comment type="caution">
    <text evidence="11">The sequence shown here is derived from an EMBL/GenBank/DDBJ whole genome shotgun (WGS) entry which is preliminary data.</text>
</comment>
<protein>
    <recommendedName>
        <fullName evidence="10">Ion-translocating oxidoreductase complex subunit D</fullName>
        <ecNumber evidence="10">7.-.-.-</ecNumber>
    </recommendedName>
    <alternativeName>
        <fullName evidence="10">Rnf electron transport complex subunit D</fullName>
    </alternativeName>
</protein>
<evidence type="ECO:0000313" key="12">
    <source>
        <dbReference type="Proteomes" id="UP000283983"/>
    </source>
</evidence>
<keyword evidence="3 10" id="KW-0285">Flavoprotein</keyword>
<feature type="transmembrane region" description="Helical" evidence="10">
    <location>
        <begin position="36"/>
        <end position="57"/>
    </location>
</feature>
<evidence type="ECO:0000256" key="5">
    <source>
        <dbReference type="ARBA" id="ARBA00022692"/>
    </source>
</evidence>
<feature type="transmembrane region" description="Helical" evidence="10">
    <location>
        <begin position="255"/>
        <end position="273"/>
    </location>
</feature>
<organism evidence="11 12">
    <name type="scientific">Collinsella intestinalis</name>
    <dbReference type="NCBI Taxonomy" id="147207"/>
    <lineage>
        <taxon>Bacteria</taxon>
        <taxon>Bacillati</taxon>
        <taxon>Actinomycetota</taxon>
        <taxon>Coriobacteriia</taxon>
        <taxon>Coriobacteriales</taxon>
        <taxon>Coriobacteriaceae</taxon>
        <taxon>Collinsella</taxon>
    </lineage>
</organism>
<dbReference type="EMBL" id="QSLJ01000001">
    <property type="protein sequence ID" value="RHF38408.1"/>
    <property type="molecule type" value="Genomic_DNA"/>
</dbReference>
<dbReference type="GO" id="GO:0005886">
    <property type="term" value="C:plasma membrane"/>
    <property type="evidence" value="ECO:0007669"/>
    <property type="project" value="UniProtKB-SubCell"/>
</dbReference>
<evidence type="ECO:0000256" key="1">
    <source>
        <dbReference type="ARBA" id="ARBA00022448"/>
    </source>
</evidence>
<keyword evidence="4 10" id="KW-0288">FMN</keyword>
<dbReference type="Proteomes" id="UP000283983">
    <property type="component" value="Unassembled WGS sequence"/>
</dbReference>
<keyword evidence="1 10" id="KW-0813">Transport</keyword>
<keyword evidence="5 10" id="KW-0812">Transmembrane</keyword>
<keyword evidence="6 10" id="KW-1278">Translocase</keyword>
<feature type="modified residue" description="FMN phosphoryl threonine" evidence="10">
    <location>
        <position position="155"/>
    </location>
</feature>
<comment type="similarity">
    <text evidence="10">Belongs to the NqrB/RnfD family.</text>
</comment>
<keyword evidence="9 10" id="KW-0472">Membrane</keyword>
<feature type="transmembrane region" description="Helical" evidence="10">
    <location>
        <begin position="226"/>
        <end position="243"/>
    </location>
</feature>
<evidence type="ECO:0000256" key="10">
    <source>
        <dbReference type="HAMAP-Rule" id="MF_00462"/>
    </source>
</evidence>
<sequence length="310" mass="32503">MNLINEASPHFHGKGSTQWIMGMVCLSLLPTLVASVFLYGLGAPLLVLVCVATALVTEHVCCRLMNRESTAGDLSCVVTAMLFAFTLPADCGYFPAILGTVFAIAVVKMLFGGIGCNFANPAVAARVFVMLAMPIALGAYPDIMGRPLDAITGATPLAMNAAGDAPYSYMDMMFGLHAGALGETCIITLLAGYVFLLVMRVVDAWATVPFIATVAAITGFAGQDAIYQVLSGGLALGAFYMATDYTTTPMTPKGKIIFGIGCGVITALVRLFAAAPEGVAFSILFMNMFTPLIDRYTRPQPAGGVKHALV</sequence>
<keyword evidence="2 10" id="KW-0597">Phosphoprotein</keyword>
<evidence type="ECO:0000313" key="11">
    <source>
        <dbReference type="EMBL" id="RHF38408.1"/>
    </source>
</evidence>
<keyword evidence="8 10" id="KW-1133">Transmembrane helix</keyword>
<evidence type="ECO:0000256" key="6">
    <source>
        <dbReference type="ARBA" id="ARBA00022967"/>
    </source>
</evidence>
<comment type="subunit">
    <text evidence="10">The complex is composed of six subunits: RnfA, RnfB, RnfC, RnfD, RnfE and RnfG.</text>
</comment>
<feature type="transmembrane region" description="Helical" evidence="10">
    <location>
        <begin position="202"/>
        <end position="220"/>
    </location>
</feature>
<dbReference type="PANTHER" id="PTHR30578">
    <property type="entry name" value="ELECTRON TRANSPORT COMPLEX PROTEIN RNFD"/>
    <property type="match status" value="1"/>
</dbReference>
<dbReference type="RefSeq" id="WP_118102554.1">
    <property type="nucleotide sequence ID" value="NZ_CABJEU010000001.1"/>
</dbReference>
<dbReference type="EC" id="7.-.-.-" evidence="10"/>
<evidence type="ECO:0000256" key="8">
    <source>
        <dbReference type="ARBA" id="ARBA00022989"/>
    </source>
</evidence>
<feature type="transmembrane region" description="Helical" evidence="10">
    <location>
        <begin position="69"/>
        <end position="87"/>
    </location>
</feature>
<name>A0A414NFC4_9ACTN</name>
<dbReference type="AlphaFoldDB" id="A0A414NFC4"/>
<dbReference type="InterPro" id="IPR011303">
    <property type="entry name" value="RnfD_bac"/>
</dbReference>
<proteinExistence type="inferred from homology"/>
<evidence type="ECO:0000256" key="3">
    <source>
        <dbReference type="ARBA" id="ARBA00022630"/>
    </source>
</evidence>
<comment type="subcellular location">
    <subcellularLocation>
        <location evidence="10">Cell membrane</location>
        <topology evidence="10">Multi-pass membrane protein</topology>
    </subcellularLocation>
</comment>
<keyword evidence="10" id="KW-1003">Cell membrane</keyword>
<reference evidence="11 12" key="1">
    <citation type="submission" date="2018-08" db="EMBL/GenBank/DDBJ databases">
        <title>A genome reference for cultivated species of the human gut microbiota.</title>
        <authorList>
            <person name="Zou Y."/>
            <person name="Xue W."/>
            <person name="Luo G."/>
        </authorList>
    </citation>
    <scope>NUCLEOTIDE SEQUENCE [LARGE SCALE GENOMIC DNA]</scope>
    <source>
        <strain evidence="11 12">AM25-33</strain>
    </source>
</reference>
<comment type="function">
    <text evidence="10">Part of a membrane-bound complex that couples electron transfer with translocation of ions across the membrane.</text>
</comment>